<dbReference type="Proteomes" id="UP000008525">
    <property type="component" value="Chromosome"/>
</dbReference>
<evidence type="ECO:0000313" key="2">
    <source>
        <dbReference type="Proteomes" id="UP000008525"/>
    </source>
</evidence>
<organism evidence="1 2">
    <name type="scientific">Escherichia coli (strain ATCC 9637 / CCM 2024 / DSM 1116 / LMG 11080 / NBRC 13500 / NCIMB 8666 / NRRL B-766 / W)</name>
    <dbReference type="NCBI Taxonomy" id="566546"/>
    <lineage>
        <taxon>Bacteria</taxon>
        <taxon>Pseudomonadati</taxon>
        <taxon>Pseudomonadota</taxon>
        <taxon>Gammaproteobacteria</taxon>
        <taxon>Enterobacterales</taxon>
        <taxon>Enterobacteriaceae</taxon>
        <taxon>Escherichia</taxon>
    </lineage>
</organism>
<gene>
    <name evidence="1" type="ordered locus">ECW_m0973</name>
</gene>
<name>A0A0H3ESJ7_ECOLW</name>
<accession>A0A0H3ESJ7</accession>
<evidence type="ECO:0000313" key="1">
    <source>
        <dbReference type="EMBL" id="ADT74477.1"/>
    </source>
</evidence>
<dbReference type="AlphaFoldDB" id="A0A0H3ESJ7"/>
<proteinExistence type="predicted"/>
<reference evidence="1 2" key="1">
    <citation type="journal article" date="2011" name="BMC Genomics">
        <title>The genome sequence of E. coli W (ATCC 9637): comparative genome analysis and an improved genome-scale reconstruction of E. coli.</title>
        <authorList>
            <person name="Archer C.T."/>
            <person name="Kim J.F."/>
            <person name="Jeong H."/>
            <person name="Park J.H."/>
            <person name="Vickers C.E."/>
            <person name="Lee S.Y."/>
            <person name="Nielsen L.K."/>
        </authorList>
    </citation>
    <scope>NUCLEOTIDE SEQUENCE [LARGE SCALE GENOMIC DNA]</scope>
    <source>
        <strain evidence="2">ATCC 9637 / CCM 2024 / DSM 1116 / LMG 11080 / NBRC 13500 / NCIMB 8666 / NRRL B-766 / W</strain>
    </source>
</reference>
<dbReference type="KEGG" id="elw:ECW_m0973"/>
<sequence>MSAFLTKCRTIYGVYWLIKALAILDGLTERTRRGMNAAA</sequence>
<protein>
    <submittedName>
        <fullName evidence="1">Uncharacterized protein</fullName>
    </submittedName>
</protein>
<dbReference type="EMBL" id="CP002185">
    <property type="protein sequence ID" value="ADT74477.1"/>
    <property type="molecule type" value="Genomic_DNA"/>
</dbReference>